<dbReference type="InterPro" id="IPR052055">
    <property type="entry name" value="Hepadnavirus_pol/RT"/>
</dbReference>
<accession>A0A8H5FFX6</accession>
<comment type="caution">
    <text evidence="1">The sequence shown here is derived from an EMBL/GenBank/DDBJ whole genome shotgun (WGS) entry which is preliminary data.</text>
</comment>
<dbReference type="AlphaFoldDB" id="A0A8H5FFX6"/>
<dbReference type="EMBL" id="JAACJK010000063">
    <property type="protein sequence ID" value="KAF5335351.1"/>
    <property type="molecule type" value="Genomic_DNA"/>
</dbReference>
<sequence length="312" mass="35239">MEWYEPYQKLMPGPQAKLLRVWDRFGVPHKESKQVFGNPLTIIGISVDTESMTLNLPLEARDDLLQELDLWCDDSGQFARKGAALRRWQQLAGWLNWSFNVYPLLRPCLANVYMKMRGKSNPKGKIRPNNAVRSDLTWARNHIVASSGVHLLKCAHWDPHDEADITVFCDASLQGMGFWIKSLNLGLYADTIDTQGEEFIFFHESLCVLSALHYMDVELGMPRRATIFTDNSNTVDIFNSLAASPRINPILKAACDIALESCSGFKVLFVPGINNQIADALSRFDFDRATSLSPGIKLRRFTPPRVTLGEHL</sequence>
<protein>
    <submittedName>
        <fullName evidence="1">Uncharacterized protein</fullName>
    </submittedName>
</protein>
<keyword evidence="2" id="KW-1185">Reference proteome</keyword>
<organism evidence="1 2">
    <name type="scientific">Ephemerocybe angulata</name>
    <dbReference type="NCBI Taxonomy" id="980116"/>
    <lineage>
        <taxon>Eukaryota</taxon>
        <taxon>Fungi</taxon>
        <taxon>Dikarya</taxon>
        <taxon>Basidiomycota</taxon>
        <taxon>Agaricomycotina</taxon>
        <taxon>Agaricomycetes</taxon>
        <taxon>Agaricomycetidae</taxon>
        <taxon>Agaricales</taxon>
        <taxon>Agaricineae</taxon>
        <taxon>Psathyrellaceae</taxon>
        <taxon>Ephemerocybe</taxon>
    </lineage>
</organism>
<dbReference type="PANTHER" id="PTHR33050">
    <property type="entry name" value="REVERSE TRANSCRIPTASE DOMAIN-CONTAINING PROTEIN"/>
    <property type="match status" value="1"/>
</dbReference>
<gene>
    <name evidence="1" type="ORF">D9611_011685</name>
</gene>
<evidence type="ECO:0000313" key="2">
    <source>
        <dbReference type="Proteomes" id="UP000541558"/>
    </source>
</evidence>
<evidence type="ECO:0000313" key="1">
    <source>
        <dbReference type="EMBL" id="KAF5335351.1"/>
    </source>
</evidence>
<dbReference type="OrthoDB" id="198652at2759"/>
<proteinExistence type="predicted"/>
<name>A0A8H5FFX6_9AGAR</name>
<reference evidence="1 2" key="1">
    <citation type="journal article" date="2020" name="ISME J.">
        <title>Uncovering the hidden diversity of litter-decomposition mechanisms in mushroom-forming fungi.</title>
        <authorList>
            <person name="Floudas D."/>
            <person name="Bentzer J."/>
            <person name="Ahren D."/>
            <person name="Johansson T."/>
            <person name="Persson P."/>
            <person name="Tunlid A."/>
        </authorList>
    </citation>
    <scope>NUCLEOTIDE SEQUENCE [LARGE SCALE GENOMIC DNA]</scope>
    <source>
        <strain evidence="1 2">CBS 175.51</strain>
    </source>
</reference>
<dbReference type="PANTHER" id="PTHR33050:SF7">
    <property type="entry name" value="RIBONUCLEASE H"/>
    <property type="match status" value="1"/>
</dbReference>
<dbReference type="Proteomes" id="UP000541558">
    <property type="component" value="Unassembled WGS sequence"/>
</dbReference>